<protein>
    <submittedName>
        <fullName evidence="5 6">Hemerythrin</fullName>
    </submittedName>
</protein>
<evidence type="ECO:0000256" key="2">
    <source>
        <dbReference type="ARBA" id="ARBA00022723"/>
    </source>
</evidence>
<dbReference type="KEGG" id="hsc:HVS_14805"/>
<dbReference type="NCBIfam" id="NF033749">
    <property type="entry name" value="bact_hemeryth"/>
    <property type="match status" value="1"/>
</dbReference>
<comment type="similarity">
    <text evidence="1">Belongs to the hemerythrin family.</text>
</comment>
<reference evidence="5 7" key="1">
    <citation type="submission" date="2017-12" db="EMBL/GenBank/DDBJ databases">
        <title>Complete genome sequence of Herbivorax saccincola GGR1, a novel Cellulosome-producing hydrolytic bacterium in a thermophilic biogas plant, established by Illumina and Nanopore MinION sequencing.</title>
        <authorList>
            <person name="Pechtl A."/>
            <person name="Ruckert C."/>
            <person name="Koeck D.E."/>
            <person name="Maus I."/>
            <person name="Winkler A."/>
            <person name="Kalinowski J."/>
            <person name="Puhler A."/>
            <person name="Schwarz W.W."/>
            <person name="Zverlov V.V."/>
            <person name="Schluter A."/>
            <person name="Liebl W."/>
        </authorList>
    </citation>
    <scope>NUCLEOTIDE SEQUENCE [LARGE SCALE GENOMIC DNA]</scope>
    <source>
        <strain evidence="5">GGR1</strain>
        <strain evidence="7">SR1</strain>
    </source>
</reference>
<dbReference type="PANTHER" id="PTHR37164:SF1">
    <property type="entry name" value="BACTERIOHEMERYTHRIN"/>
    <property type="match status" value="1"/>
</dbReference>
<dbReference type="RefSeq" id="WP_101303495.1">
    <property type="nucleotide sequence ID" value="NZ_CP025197.1"/>
</dbReference>
<dbReference type="Proteomes" id="UP000239720">
    <property type="component" value="Unassembled WGS sequence"/>
</dbReference>
<proteinExistence type="inferred from homology"/>
<reference evidence="6 8" key="2">
    <citation type="journal article" date="2018" name="Syst. Appl. Microbiol.">
        <title>Characterization and high-quality draft genome sequence of Herbivorax saccincola A7, an anaerobic, alkaliphilic, thermophilic, cellulolytic, and xylanolytic bacterium.</title>
        <authorList>
            <person name="Aikawa S."/>
            <person name="Baramee S."/>
            <person name="Sermsathanaswadi J."/>
            <person name="Thianheng P."/>
            <person name="Tachaapaikoon C."/>
            <person name="Shikata A."/>
            <person name="Waeonukul R."/>
            <person name="Pason P."/>
            <person name="Ratanakhanokchai K."/>
            <person name="Kosugi A."/>
        </authorList>
    </citation>
    <scope>NUCLEOTIDE SEQUENCE [LARGE SCALE GENOMIC DNA]</scope>
    <source>
        <strain evidence="6 8">A7</strain>
    </source>
</reference>
<dbReference type="SUPFAM" id="SSF47188">
    <property type="entry name" value="Hemerythrin-like"/>
    <property type="match status" value="1"/>
</dbReference>
<dbReference type="OrthoDB" id="9797092at2"/>
<dbReference type="InterPro" id="IPR012312">
    <property type="entry name" value="Hemerythrin-like"/>
</dbReference>
<dbReference type="EMBL" id="CP025197">
    <property type="protein sequence ID" value="AUG58812.1"/>
    <property type="molecule type" value="Genomic_DNA"/>
</dbReference>
<evidence type="ECO:0000259" key="4">
    <source>
        <dbReference type="Pfam" id="PF01814"/>
    </source>
</evidence>
<dbReference type="InterPro" id="IPR035938">
    <property type="entry name" value="Hemerythrin-like_sf"/>
</dbReference>
<dbReference type="Proteomes" id="UP000233534">
    <property type="component" value="Chromosome"/>
</dbReference>
<evidence type="ECO:0000313" key="8">
    <source>
        <dbReference type="Proteomes" id="UP000239720"/>
    </source>
</evidence>
<keyword evidence="3" id="KW-0408">Iron</keyword>
<evidence type="ECO:0000313" key="5">
    <source>
        <dbReference type="EMBL" id="AUG58812.1"/>
    </source>
</evidence>
<organism evidence="5 7">
    <name type="scientific">Acetivibrio saccincola</name>
    <dbReference type="NCBI Taxonomy" id="1677857"/>
    <lineage>
        <taxon>Bacteria</taxon>
        <taxon>Bacillati</taxon>
        <taxon>Bacillota</taxon>
        <taxon>Clostridia</taxon>
        <taxon>Eubacteriales</taxon>
        <taxon>Oscillospiraceae</taxon>
        <taxon>Acetivibrio</taxon>
    </lineage>
</organism>
<dbReference type="GO" id="GO:0046872">
    <property type="term" value="F:metal ion binding"/>
    <property type="evidence" value="ECO:0007669"/>
    <property type="project" value="UniProtKB-KW"/>
</dbReference>
<name>A0A2K9E528_9FIRM</name>
<dbReference type="CDD" id="cd12107">
    <property type="entry name" value="Hemerythrin"/>
    <property type="match status" value="1"/>
</dbReference>
<keyword evidence="2" id="KW-0479">Metal-binding</keyword>
<dbReference type="Pfam" id="PF01814">
    <property type="entry name" value="Hemerythrin"/>
    <property type="match status" value="1"/>
</dbReference>
<evidence type="ECO:0000313" key="6">
    <source>
        <dbReference type="EMBL" id="PQQ66089.1"/>
    </source>
</evidence>
<keyword evidence="7" id="KW-1185">Reference proteome</keyword>
<evidence type="ECO:0000256" key="1">
    <source>
        <dbReference type="ARBA" id="ARBA00010587"/>
    </source>
</evidence>
<feature type="domain" description="Hemerythrin-like" evidence="4">
    <location>
        <begin position="12"/>
        <end position="125"/>
    </location>
</feature>
<accession>A0A2K9E528</accession>
<dbReference type="AlphaFoldDB" id="A0A2K9E528"/>
<evidence type="ECO:0000313" key="7">
    <source>
        <dbReference type="Proteomes" id="UP000233534"/>
    </source>
</evidence>
<dbReference type="InterPro" id="IPR050669">
    <property type="entry name" value="Hemerythrin"/>
</dbReference>
<dbReference type="NCBIfam" id="TIGR02481">
    <property type="entry name" value="hemeryth_dom"/>
    <property type="match status" value="1"/>
</dbReference>
<evidence type="ECO:0000256" key="3">
    <source>
        <dbReference type="ARBA" id="ARBA00023004"/>
    </source>
</evidence>
<dbReference type="InterPro" id="IPR012827">
    <property type="entry name" value="Hemerythrin_metal-bd"/>
</dbReference>
<dbReference type="Gene3D" id="1.20.120.50">
    <property type="entry name" value="Hemerythrin-like"/>
    <property type="match status" value="1"/>
</dbReference>
<sequence length="140" mass="16732">MSIQWRKSYEIGVEEIDSQHKELFKRIRDLLDACSQNKGRQEVSKMIDFLEEYVDIHFTSEEKLHVKNLYPEYKGHKLLHIKFVENFEEIKRKFESEGPTLQFVAMVNKFVVEWLIHHIGTADRAFGNYLRNKEDKNGDN</sequence>
<dbReference type="EMBL" id="NEMB01000003">
    <property type="protein sequence ID" value="PQQ66089.1"/>
    <property type="molecule type" value="Genomic_DNA"/>
</dbReference>
<dbReference type="PANTHER" id="PTHR37164">
    <property type="entry name" value="BACTERIOHEMERYTHRIN"/>
    <property type="match status" value="1"/>
</dbReference>
<gene>
    <name evidence="6" type="ORF">B9R14_04450</name>
    <name evidence="5" type="ORF">HVS_14805</name>
</gene>